<evidence type="ECO:0000313" key="5">
    <source>
        <dbReference type="WBParaSite" id="L893_g22376.t1"/>
    </source>
</evidence>
<dbReference type="Pfam" id="PF08366">
    <property type="entry name" value="LLGL"/>
    <property type="match status" value="1"/>
</dbReference>
<sequence>MTVLKGHFSISLLRDEDRSITEIIVDKLDPRKLSLVFNSSVIVFYDVHQENVVFATQTSQNLSNVCINKDFVYCAYKDGSFEKRNIKNAKPIESRMPFGPYPCTSIDKLIVLTDSPLSSEIAIFSGGMPNASYGDRFTVSLMSAERNVVLDFGSAVIDFLVLRNAETIPAALVVLCKEEFVAIDLLDSKWRPFVLPYLFPLHYSPITCLNVVDDVPDHIWKQLDEYGVKSSGNVSARNWPLHYEDSRAKHCQPNIQKHIYLTGHEDGNVNIWTGHQKSLRRLISINCCTLFEGYQGDEGALANSCDANDGGITSDASTSEVDFMESSDWPPFRKTGFYDMFCDDQQIAISAISFDPSSGDIAVAGQAGQVMVFRLFSELQIHSKVHRKVVNLFDDSEKKPQKKISTLPPRTSAFVYRKGYQPVAIDADNSTMRQASLI</sequence>
<dbReference type="PANTHER" id="PTHR10241:SF29">
    <property type="entry name" value="LETHAL(2) GIANT LARVAE PROTEIN"/>
    <property type="match status" value="1"/>
</dbReference>
<evidence type="ECO:0000256" key="2">
    <source>
        <dbReference type="ARBA" id="ARBA00022737"/>
    </source>
</evidence>
<dbReference type="GO" id="GO:0019905">
    <property type="term" value="F:syntaxin binding"/>
    <property type="evidence" value="ECO:0007669"/>
    <property type="project" value="TreeGrafter"/>
</dbReference>
<dbReference type="GO" id="GO:0030864">
    <property type="term" value="C:cortical actin cytoskeleton"/>
    <property type="evidence" value="ECO:0007669"/>
    <property type="project" value="TreeGrafter"/>
</dbReference>
<evidence type="ECO:0000313" key="4">
    <source>
        <dbReference type="Proteomes" id="UP000095287"/>
    </source>
</evidence>
<dbReference type="Proteomes" id="UP000095287">
    <property type="component" value="Unplaced"/>
</dbReference>
<dbReference type="SUPFAM" id="SSF50978">
    <property type="entry name" value="WD40 repeat-like"/>
    <property type="match status" value="1"/>
</dbReference>
<dbReference type="AlphaFoldDB" id="A0A1I7Z2W3"/>
<protein>
    <submittedName>
        <fullName evidence="5">LLGL domain-containing protein</fullName>
    </submittedName>
</protein>
<dbReference type="WBParaSite" id="L893_g22376.t1">
    <property type="protein sequence ID" value="L893_g22376.t1"/>
    <property type="gene ID" value="L893_g22376"/>
</dbReference>
<accession>A0A1I7Z2W3</accession>
<dbReference type="GO" id="GO:0051294">
    <property type="term" value="P:establishment of spindle orientation"/>
    <property type="evidence" value="ECO:0007669"/>
    <property type="project" value="TreeGrafter"/>
</dbReference>
<organism evidence="4 5">
    <name type="scientific">Steinernema glaseri</name>
    <dbReference type="NCBI Taxonomy" id="37863"/>
    <lineage>
        <taxon>Eukaryota</taxon>
        <taxon>Metazoa</taxon>
        <taxon>Ecdysozoa</taxon>
        <taxon>Nematoda</taxon>
        <taxon>Chromadorea</taxon>
        <taxon>Rhabditida</taxon>
        <taxon>Tylenchina</taxon>
        <taxon>Panagrolaimomorpha</taxon>
        <taxon>Strongyloidoidea</taxon>
        <taxon>Steinernematidae</taxon>
        <taxon>Steinernema</taxon>
    </lineage>
</organism>
<keyword evidence="4" id="KW-1185">Reference proteome</keyword>
<dbReference type="GO" id="GO:0006893">
    <property type="term" value="P:Golgi to plasma membrane transport"/>
    <property type="evidence" value="ECO:0007669"/>
    <property type="project" value="TreeGrafter"/>
</dbReference>
<name>A0A1I7Z2W3_9BILA</name>
<dbReference type="GO" id="GO:0005886">
    <property type="term" value="C:plasma membrane"/>
    <property type="evidence" value="ECO:0007669"/>
    <property type="project" value="TreeGrafter"/>
</dbReference>
<keyword evidence="2" id="KW-0677">Repeat</keyword>
<dbReference type="GO" id="GO:0008593">
    <property type="term" value="P:regulation of Notch signaling pathway"/>
    <property type="evidence" value="ECO:0007669"/>
    <property type="project" value="TreeGrafter"/>
</dbReference>
<dbReference type="GO" id="GO:0005096">
    <property type="term" value="F:GTPase activator activity"/>
    <property type="evidence" value="ECO:0007669"/>
    <property type="project" value="TreeGrafter"/>
</dbReference>
<dbReference type="InterPro" id="IPR013577">
    <property type="entry name" value="LLGL2"/>
</dbReference>
<dbReference type="InterPro" id="IPR000664">
    <property type="entry name" value="Lethal2_giant"/>
</dbReference>
<evidence type="ECO:0000259" key="3">
    <source>
        <dbReference type="Pfam" id="PF08366"/>
    </source>
</evidence>
<dbReference type="GO" id="GO:0045159">
    <property type="term" value="F:myosin II binding"/>
    <property type="evidence" value="ECO:0007669"/>
    <property type="project" value="TreeGrafter"/>
</dbReference>
<dbReference type="PRINTS" id="PR00962">
    <property type="entry name" value="LETHAL2GIANT"/>
</dbReference>
<evidence type="ECO:0000256" key="1">
    <source>
        <dbReference type="ARBA" id="ARBA00022574"/>
    </source>
</evidence>
<dbReference type="GO" id="GO:0032878">
    <property type="term" value="P:regulation of establishment or maintenance of cell polarity"/>
    <property type="evidence" value="ECO:0007669"/>
    <property type="project" value="TreeGrafter"/>
</dbReference>
<reference evidence="5" key="1">
    <citation type="submission" date="2016-11" db="UniProtKB">
        <authorList>
            <consortium name="WormBaseParasite"/>
        </authorList>
    </citation>
    <scope>IDENTIFICATION</scope>
</reference>
<feature type="domain" description="Lethal giant larvae homologue 2" evidence="3">
    <location>
        <begin position="95"/>
        <end position="191"/>
    </location>
</feature>
<dbReference type="GO" id="GO:0030866">
    <property type="term" value="P:cortical actin cytoskeleton organization"/>
    <property type="evidence" value="ECO:0007669"/>
    <property type="project" value="TreeGrafter"/>
</dbReference>
<proteinExistence type="predicted"/>
<dbReference type="PANTHER" id="PTHR10241">
    <property type="entry name" value="LETHAL 2 GIANT LARVAE PROTEIN"/>
    <property type="match status" value="1"/>
</dbReference>
<keyword evidence="1" id="KW-0853">WD repeat</keyword>
<dbReference type="InterPro" id="IPR036322">
    <property type="entry name" value="WD40_repeat_dom_sf"/>
</dbReference>